<evidence type="ECO:0000256" key="8">
    <source>
        <dbReference type="ARBA" id="ARBA00048679"/>
    </source>
</evidence>
<keyword evidence="6" id="KW-0067">ATP-binding</keyword>
<dbReference type="Proteomes" id="UP000440224">
    <property type="component" value="Unassembled WGS sequence"/>
</dbReference>
<sequence length="445" mass="48626">MSDAPENLRRGRYAVVRLLGEGGQGATFEAVDKKEGQPVAIKRFRVRGAKSWKEVELAEREAKVLASLSHPGLPRYVEHFEEGGELFLVTQKIEGESLAAMQKRGATLGEGEVIRLLRDASSILDYLHRRAPPVVHRDIKPSNVLRRPDGSFVLIDFGAVRDKMKPEGGSTVVGTFGFMAPEQFQGRAMPASDVYAIGATALTMLTGRQPEDLPHKGLAIDVQAALGRSARPALVAALAAMLEPDPDKRASRLAPLLDKLGEAPEPKADKRAGKAQKKAEKAEKAGRRAERRAERWEKRQERWAREYEEHAGADTIPGPIAVLLLVGLTAAQIVVLLAIRVALPILLTMLSIVFGKALREAATMVKDAGKMAHASIERAKVTIRNRSEDPGISGPRIEVHEVGDEAAPKRVRVDVDGASDADEDERRAEEEAAEAEHEGRKQKRR</sequence>
<evidence type="ECO:0000256" key="6">
    <source>
        <dbReference type="ARBA" id="ARBA00022840"/>
    </source>
</evidence>
<keyword evidence="13" id="KW-1185">Reference proteome</keyword>
<evidence type="ECO:0000313" key="12">
    <source>
        <dbReference type="EMBL" id="MRG94960.1"/>
    </source>
</evidence>
<feature type="domain" description="Protein kinase" evidence="11">
    <location>
        <begin position="13"/>
        <end position="268"/>
    </location>
</feature>
<dbReference type="Pfam" id="PF00069">
    <property type="entry name" value="Pkinase"/>
    <property type="match status" value="1"/>
</dbReference>
<feature type="compositionally biased region" description="Basic and acidic residues" evidence="9">
    <location>
        <begin position="259"/>
        <end position="296"/>
    </location>
</feature>
<evidence type="ECO:0000256" key="9">
    <source>
        <dbReference type="SAM" id="MobiDB-lite"/>
    </source>
</evidence>
<evidence type="ECO:0000256" key="2">
    <source>
        <dbReference type="ARBA" id="ARBA00022527"/>
    </source>
</evidence>
<dbReference type="SUPFAM" id="SSF56112">
    <property type="entry name" value="Protein kinase-like (PK-like)"/>
    <property type="match status" value="1"/>
</dbReference>
<dbReference type="GO" id="GO:0004674">
    <property type="term" value="F:protein serine/threonine kinase activity"/>
    <property type="evidence" value="ECO:0007669"/>
    <property type="project" value="UniProtKB-KW"/>
</dbReference>
<keyword evidence="5 12" id="KW-0418">Kinase</keyword>
<evidence type="ECO:0000256" key="10">
    <source>
        <dbReference type="SAM" id="Phobius"/>
    </source>
</evidence>
<dbReference type="InterPro" id="IPR011009">
    <property type="entry name" value="Kinase-like_dom_sf"/>
</dbReference>
<evidence type="ECO:0000256" key="3">
    <source>
        <dbReference type="ARBA" id="ARBA00022679"/>
    </source>
</evidence>
<dbReference type="PROSITE" id="PS50011">
    <property type="entry name" value="PROTEIN_KINASE_DOM"/>
    <property type="match status" value="1"/>
</dbReference>
<dbReference type="EC" id="2.7.11.1" evidence="1"/>
<comment type="catalytic activity">
    <reaction evidence="8">
        <text>L-seryl-[protein] + ATP = O-phospho-L-seryl-[protein] + ADP + H(+)</text>
        <dbReference type="Rhea" id="RHEA:17989"/>
        <dbReference type="Rhea" id="RHEA-COMP:9863"/>
        <dbReference type="Rhea" id="RHEA-COMP:11604"/>
        <dbReference type="ChEBI" id="CHEBI:15378"/>
        <dbReference type="ChEBI" id="CHEBI:29999"/>
        <dbReference type="ChEBI" id="CHEBI:30616"/>
        <dbReference type="ChEBI" id="CHEBI:83421"/>
        <dbReference type="ChEBI" id="CHEBI:456216"/>
        <dbReference type="EC" id="2.7.11.1"/>
    </reaction>
</comment>
<feature type="compositionally biased region" description="Basic and acidic residues" evidence="9">
    <location>
        <begin position="424"/>
        <end position="439"/>
    </location>
</feature>
<keyword evidence="4" id="KW-0547">Nucleotide-binding</keyword>
<evidence type="ECO:0000256" key="4">
    <source>
        <dbReference type="ARBA" id="ARBA00022741"/>
    </source>
</evidence>
<feature type="region of interest" description="Disordered" evidence="9">
    <location>
        <begin position="386"/>
        <end position="445"/>
    </location>
</feature>
<protein>
    <recommendedName>
        <fullName evidence="1">non-specific serine/threonine protein kinase</fullName>
        <ecNumber evidence="1">2.7.11.1</ecNumber>
    </recommendedName>
</protein>
<feature type="compositionally biased region" description="Basic and acidic residues" evidence="9">
    <location>
        <begin position="397"/>
        <end position="415"/>
    </location>
</feature>
<accession>A0A6N7PX08</accession>
<gene>
    <name evidence="12" type="ORF">GF068_24005</name>
</gene>
<dbReference type="AlphaFoldDB" id="A0A6N7PX08"/>
<evidence type="ECO:0000256" key="7">
    <source>
        <dbReference type="ARBA" id="ARBA00047899"/>
    </source>
</evidence>
<dbReference type="PANTHER" id="PTHR24363:SF0">
    <property type="entry name" value="SERINE_THREONINE KINASE LIKE DOMAIN CONTAINING 1"/>
    <property type="match status" value="1"/>
</dbReference>
<keyword evidence="10" id="KW-0812">Transmembrane</keyword>
<dbReference type="EMBL" id="WJIE01000006">
    <property type="protein sequence ID" value="MRG94960.1"/>
    <property type="molecule type" value="Genomic_DNA"/>
</dbReference>
<dbReference type="GO" id="GO:0005524">
    <property type="term" value="F:ATP binding"/>
    <property type="evidence" value="ECO:0007669"/>
    <property type="project" value="UniProtKB-KW"/>
</dbReference>
<dbReference type="CDD" id="cd14014">
    <property type="entry name" value="STKc_PknB_like"/>
    <property type="match status" value="1"/>
</dbReference>
<comment type="catalytic activity">
    <reaction evidence="7">
        <text>L-threonyl-[protein] + ATP = O-phospho-L-threonyl-[protein] + ADP + H(+)</text>
        <dbReference type="Rhea" id="RHEA:46608"/>
        <dbReference type="Rhea" id="RHEA-COMP:11060"/>
        <dbReference type="Rhea" id="RHEA-COMP:11605"/>
        <dbReference type="ChEBI" id="CHEBI:15378"/>
        <dbReference type="ChEBI" id="CHEBI:30013"/>
        <dbReference type="ChEBI" id="CHEBI:30616"/>
        <dbReference type="ChEBI" id="CHEBI:61977"/>
        <dbReference type="ChEBI" id="CHEBI:456216"/>
        <dbReference type="EC" id="2.7.11.1"/>
    </reaction>
</comment>
<feature type="transmembrane region" description="Helical" evidence="10">
    <location>
        <begin position="321"/>
        <end position="354"/>
    </location>
</feature>
<dbReference type="RefSeq" id="WP_153821748.1">
    <property type="nucleotide sequence ID" value="NZ_WJIE01000006.1"/>
</dbReference>
<evidence type="ECO:0000256" key="5">
    <source>
        <dbReference type="ARBA" id="ARBA00022777"/>
    </source>
</evidence>
<dbReference type="OrthoDB" id="5518868at2"/>
<keyword evidence="10" id="KW-1133">Transmembrane helix</keyword>
<evidence type="ECO:0000256" key="1">
    <source>
        <dbReference type="ARBA" id="ARBA00012513"/>
    </source>
</evidence>
<evidence type="ECO:0000259" key="11">
    <source>
        <dbReference type="PROSITE" id="PS50011"/>
    </source>
</evidence>
<keyword evidence="10" id="KW-0472">Membrane</keyword>
<dbReference type="Gene3D" id="1.10.510.10">
    <property type="entry name" value="Transferase(Phosphotransferase) domain 1"/>
    <property type="match status" value="1"/>
</dbReference>
<dbReference type="InterPro" id="IPR000719">
    <property type="entry name" value="Prot_kinase_dom"/>
</dbReference>
<keyword evidence="2" id="KW-0723">Serine/threonine-protein kinase</keyword>
<name>A0A6N7PX08_9BACT</name>
<dbReference type="SMART" id="SM00220">
    <property type="entry name" value="S_TKc"/>
    <property type="match status" value="1"/>
</dbReference>
<evidence type="ECO:0000313" key="13">
    <source>
        <dbReference type="Proteomes" id="UP000440224"/>
    </source>
</evidence>
<dbReference type="PANTHER" id="PTHR24363">
    <property type="entry name" value="SERINE/THREONINE PROTEIN KINASE"/>
    <property type="match status" value="1"/>
</dbReference>
<comment type="caution">
    <text evidence="12">The sequence shown here is derived from an EMBL/GenBank/DDBJ whole genome shotgun (WGS) entry which is preliminary data.</text>
</comment>
<organism evidence="12 13">
    <name type="scientific">Polyangium spumosum</name>
    <dbReference type="NCBI Taxonomy" id="889282"/>
    <lineage>
        <taxon>Bacteria</taxon>
        <taxon>Pseudomonadati</taxon>
        <taxon>Myxococcota</taxon>
        <taxon>Polyangia</taxon>
        <taxon>Polyangiales</taxon>
        <taxon>Polyangiaceae</taxon>
        <taxon>Polyangium</taxon>
    </lineage>
</organism>
<keyword evidence="3" id="KW-0808">Transferase</keyword>
<feature type="region of interest" description="Disordered" evidence="9">
    <location>
        <begin position="257"/>
        <end position="296"/>
    </location>
</feature>
<proteinExistence type="predicted"/>
<reference evidence="12 13" key="1">
    <citation type="submission" date="2019-10" db="EMBL/GenBank/DDBJ databases">
        <title>A soil myxobacterium in the family Polyangiaceae.</title>
        <authorList>
            <person name="Li Y."/>
            <person name="Wang J."/>
        </authorList>
    </citation>
    <scope>NUCLEOTIDE SEQUENCE [LARGE SCALE GENOMIC DNA]</scope>
    <source>
        <strain evidence="12 13">DSM 14734</strain>
    </source>
</reference>